<dbReference type="EMBL" id="CADCVI010000062">
    <property type="protein sequence ID" value="CAA9461975.1"/>
    <property type="molecule type" value="Genomic_DNA"/>
</dbReference>
<reference evidence="1" key="1">
    <citation type="submission" date="2020-02" db="EMBL/GenBank/DDBJ databases">
        <authorList>
            <person name="Meier V. D."/>
        </authorList>
    </citation>
    <scope>NUCLEOTIDE SEQUENCE</scope>
    <source>
        <strain evidence="1">AVDCRST_MAG25</strain>
    </source>
</reference>
<evidence type="ECO:0000313" key="1">
    <source>
        <dbReference type="EMBL" id="CAA9461975.1"/>
    </source>
</evidence>
<protein>
    <submittedName>
        <fullName evidence="1">Uncharacterized protein</fullName>
    </submittedName>
</protein>
<accession>A0A6J4R5F4</accession>
<gene>
    <name evidence="1" type="ORF">AVDCRST_MAG25-992</name>
</gene>
<sequence>MPGDPRWSCRCHRDLLRGTRKPLDLGLVEERNGGEEWGWRREGRGPEPSWRR</sequence>
<dbReference type="AlphaFoldDB" id="A0A6J4R5F4"/>
<proteinExistence type="predicted"/>
<name>A0A6J4R5F4_9ACTN</name>
<organism evidence="1">
    <name type="scientific">uncultured Rubrobacteraceae bacterium</name>
    <dbReference type="NCBI Taxonomy" id="349277"/>
    <lineage>
        <taxon>Bacteria</taxon>
        <taxon>Bacillati</taxon>
        <taxon>Actinomycetota</taxon>
        <taxon>Rubrobacteria</taxon>
        <taxon>Rubrobacterales</taxon>
        <taxon>Rubrobacteraceae</taxon>
        <taxon>environmental samples</taxon>
    </lineage>
</organism>